<feature type="domain" description="Methyltransferase" evidence="1">
    <location>
        <begin position="185"/>
        <end position="298"/>
    </location>
</feature>
<evidence type="ECO:0000313" key="4">
    <source>
        <dbReference type="Proteomes" id="UP000535511"/>
    </source>
</evidence>
<keyword evidence="3" id="KW-0489">Methyltransferase</keyword>
<organism evidence="3 4">
    <name type="scientific">Nocardioides panaciterrulae</name>
    <dbReference type="NCBI Taxonomy" id="661492"/>
    <lineage>
        <taxon>Bacteria</taxon>
        <taxon>Bacillati</taxon>
        <taxon>Actinomycetota</taxon>
        <taxon>Actinomycetes</taxon>
        <taxon>Propionibacteriales</taxon>
        <taxon>Nocardioidaceae</taxon>
        <taxon>Nocardioides</taxon>
    </lineage>
</organism>
<proteinExistence type="predicted"/>
<evidence type="ECO:0000259" key="1">
    <source>
        <dbReference type="Pfam" id="PF13847"/>
    </source>
</evidence>
<dbReference type="InterPro" id="IPR048711">
    <property type="entry name" value="WHD_Rv2258c"/>
</dbReference>
<dbReference type="InterPro" id="IPR029063">
    <property type="entry name" value="SAM-dependent_MTases_sf"/>
</dbReference>
<dbReference type="GO" id="GO:0008168">
    <property type="term" value="F:methyltransferase activity"/>
    <property type="evidence" value="ECO:0007669"/>
    <property type="project" value="UniProtKB-KW"/>
</dbReference>
<accession>A0A7Y9E5G7</accession>
<dbReference type="InterPro" id="IPR036390">
    <property type="entry name" value="WH_DNA-bd_sf"/>
</dbReference>
<dbReference type="GO" id="GO:0032259">
    <property type="term" value="P:methylation"/>
    <property type="evidence" value="ECO:0007669"/>
    <property type="project" value="UniProtKB-KW"/>
</dbReference>
<keyword evidence="4" id="KW-1185">Reference proteome</keyword>
<dbReference type="InterPro" id="IPR053173">
    <property type="entry name" value="SAM-binding_MTase"/>
</dbReference>
<protein>
    <submittedName>
        <fullName evidence="3">SAM-dependent methyltransferase</fullName>
    </submittedName>
</protein>
<dbReference type="Proteomes" id="UP000535511">
    <property type="component" value="Unassembled WGS sequence"/>
</dbReference>
<dbReference type="AlphaFoldDB" id="A0A7Y9E5G7"/>
<dbReference type="Gene3D" id="3.40.50.150">
    <property type="entry name" value="Vaccinia Virus protein VP39"/>
    <property type="match status" value="1"/>
</dbReference>
<feature type="domain" description="S-adenosylmethionine-dependent methyltransferase Rv2258c-like winged HTH" evidence="2">
    <location>
        <begin position="40"/>
        <end position="106"/>
    </location>
</feature>
<evidence type="ECO:0000259" key="2">
    <source>
        <dbReference type="Pfam" id="PF21320"/>
    </source>
</evidence>
<dbReference type="Pfam" id="PF21320">
    <property type="entry name" value="WHD_Rv2258c"/>
    <property type="match status" value="1"/>
</dbReference>
<dbReference type="SUPFAM" id="SSF53335">
    <property type="entry name" value="S-adenosyl-L-methionine-dependent methyltransferases"/>
    <property type="match status" value="1"/>
</dbReference>
<evidence type="ECO:0000313" key="3">
    <source>
        <dbReference type="EMBL" id="NYD41337.1"/>
    </source>
</evidence>
<dbReference type="Pfam" id="PF13847">
    <property type="entry name" value="Methyltransf_31"/>
    <property type="match status" value="1"/>
</dbReference>
<name>A0A7Y9E5G7_9ACTN</name>
<gene>
    <name evidence="3" type="ORF">BJZ21_001420</name>
</gene>
<dbReference type="SUPFAM" id="SSF46785">
    <property type="entry name" value="Winged helix' DNA-binding domain"/>
    <property type="match status" value="1"/>
</dbReference>
<comment type="caution">
    <text evidence="3">The sequence shown here is derived from an EMBL/GenBank/DDBJ whole genome shotgun (WGS) entry which is preliminary data.</text>
</comment>
<dbReference type="Gene3D" id="1.10.10.10">
    <property type="entry name" value="Winged helix-like DNA-binding domain superfamily/Winged helix DNA-binding domain"/>
    <property type="match status" value="1"/>
</dbReference>
<keyword evidence="3" id="KW-0808">Transferase</keyword>
<dbReference type="PANTHER" id="PTHR45128:SF2">
    <property type="entry name" value="METHYLTRANSFERASE DOMAIN-CONTAINING PROTEIN"/>
    <property type="match status" value="1"/>
</dbReference>
<dbReference type="RefSeq" id="WP_246298464.1">
    <property type="nucleotide sequence ID" value="NZ_JACCBG010000001.1"/>
</dbReference>
<dbReference type="InterPro" id="IPR036388">
    <property type="entry name" value="WH-like_DNA-bd_sf"/>
</dbReference>
<dbReference type="PANTHER" id="PTHR45128">
    <property type="entry name" value="METHYLTRANSFERASE TYPE 11"/>
    <property type="match status" value="1"/>
</dbReference>
<dbReference type="InterPro" id="IPR025714">
    <property type="entry name" value="Methyltranfer_dom"/>
</dbReference>
<dbReference type="EMBL" id="JACCBG010000001">
    <property type="protein sequence ID" value="NYD41337.1"/>
    <property type="molecule type" value="Genomic_DNA"/>
</dbReference>
<dbReference type="CDD" id="cd02440">
    <property type="entry name" value="AdoMet_MTases"/>
    <property type="match status" value="1"/>
</dbReference>
<sequence length="365" mass="38972">MSMTTPTGTTPTTQAPDQAKLEALVGQAVTDIGAAMNGALVLLGNDLGFWSALAESGPTTPAMLADRTGVPEPYVDQWLAAQAASGYVEYDAAARTFALGPEQSLVFADTESPAYMSGGYHIVRSIYEDLPKIEDAFVSGRGFGWHEHDQELFLGTEQFFRPGYRTYLTESWLPALEGVDDKLRRGAKVADVGCGHGVSTVLMAQQYPASTFHGFDYHTGSIDRARQIAQDEGAAGNTAFDAASAADYPGAGFDLICFFDCLHDMGDPVGALRHAHEALADDGTVMLVEPMAADSREANMNPVGRVYYAASTMICTPSSLAQDNGAALGAQAGEARLRHVAEEAGFTRFRRATETPVNMVLEIRP</sequence>
<reference evidence="3 4" key="1">
    <citation type="submission" date="2020-07" db="EMBL/GenBank/DDBJ databases">
        <title>Sequencing the genomes of 1000 actinobacteria strains.</title>
        <authorList>
            <person name="Klenk H.-P."/>
        </authorList>
    </citation>
    <scope>NUCLEOTIDE SEQUENCE [LARGE SCALE GENOMIC DNA]</scope>
    <source>
        <strain evidence="3 4">DSM 21350</strain>
    </source>
</reference>